<organism evidence="3 4">
    <name type="scientific">Polarella glacialis</name>
    <name type="common">Dinoflagellate</name>
    <dbReference type="NCBI Taxonomy" id="89957"/>
    <lineage>
        <taxon>Eukaryota</taxon>
        <taxon>Sar</taxon>
        <taxon>Alveolata</taxon>
        <taxon>Dinophyceae</taxon>
        <taxon>Suessiales</taxon>
        <taxon>Suessiaceae</taxon>
        <taxon>Polarella</taxon>
    </lineage>
</organism>
<dbReference type="InterPro" id="IPR001683">
    <property type="entry name" value="PX_dom"/>
</dbReference>
<feature type="region of interest" description="Disordered" evidence="1">
    <location>
        <begin position="604"/>
        <end position="639"/>
    </location>
</feature>
<dbReference type="InterPro" id="IPR036871">
    <property type="entry name" value="PX_dom_sf"/>
</dbReference>
<dbReference type="PROSITE" id="PS50195">
    <property type="entry name" value="PX"/>
    <property type="match status" value="1"/>
</dbReference>
<evidence type="ECO:0000259" key="2">
    <source>
        <dbReference type="PROSITE" id="PS50195"/>
    </source>
</evidence>
<dbReference type="EMBL" id="CAJNNV010028333">
    <property type="protein sequence ID" value="CAE8624180.1"/>
    <property type="molecule type" value="Genomic_DNA"/>
</dbReference>
<feature type="domain" description="PX" evidence="2">
    <location>
        <begin position="28"/>
        <end position="151"/>
    </location>
</feature>
<feature type="compositionally biased region" description="Polar residues" evidence="1">
    <location>
        <begin position="628"/>
        <end position="639"/>
    </location>
</feature>
<evidence type="ECO:0000313" key="3">
    <source>
        <dbReference type="EMBL" id="CAE8624180.1"/>
    </source>
</evidence>
<gene>
    <name evidence="3" type="ORF">PGLA1383_LOCUS41357</name>
</gene>
<dbReference type="Gene3D" id="3.30.1520.10">
    <property type="entry name" value="Phox-like domain"/>
    <property type="match status" value="1"/>
</dbReference>
<dbReference type="GO" id="GO:0035091">
    <property type="term" value="F:phosphatidylinositol binding"/>
    <property type="evidence" value="ECO:0007669"/>
    <property type="project" value="InterPro"/>
</dbReference>
<feature type="non-terminal residue" evidence="3">
    <location>
        <position position="1"/>
    </location>
</feature>
<dbReference type="Proteomes" id="UP000654075">
    <property type="component" value="Unassembled WGS sequence"/>
</dbReference>
<reference evidence="3" key="1">
    <citation type="submission" date="2021-02" db="EMBL/GenBank/DDBJ databases">
        <authorList>
            <person name="Dougan E. K."/>
            <person name="Rhodes N."/>
            <person name="Thang M."/>
            <person name="Chan C."/>
        </authorList>
    </citation>
    <scope>NUCLEOTIDE SEQUENCE</scope>
</reference>
<dbReference type="Pfam" id="PF00787">
    <property type="entry name" value="PX"/>
    <property type="match status" value="1"/>
</dbReference>
<name>A0A813GG48_POLGL</name>
<dbReference type="SUPFAM" id="SSF64268">
    <property type="entry name" value="PX domain"/>
    <property type="match status" value="1"/>
</dbReference>
<proteinExistence type="predicted"/>
<sequence>HPWMACAGSSDLAFLCGDLPTAPAADLPITLRIPAAETERGFLGQGYISYVVEVEAFGPKSEVRHPFEAFEKLHEEFAQFFRTFPSEVRKKLSYALPPLPSTCWYKPDSPRTVDERRSKLESLLQRLLQQAEVVNDKEERLWKFLQLPAEAAAAARLLTTKTDGPWLQRLCDASWDSEGRLLPSLRHPAVEDALLQLLVDASRPGESRVVLMFCLTVQELKEVSDVSQSPPPTSPPPGESLACDLLARIYATGDREVTARPGPVLRQRVTALLPLTLRPDAGAVCRAAGSALLTLARADQSAWQEAVFAALGSAGVAQQLAALAEAGQADQQDSEAADGSSPAPPLPQRLAAELLLRSFDGAMVDRFIQPELADERKRLLNAFFVSRDLFVRLVVGLLLARLLCEPGYTEAAKAEAGLCSLCCELAPEVKFFQEAGLGTLLSEETLWAWLCRLTMSERPAVSGFGLFVFVNVVQPAPARILHTPGLVEALTSLSGAGADSTVQGLAARTLLAAHRGEENSAPDDVEGLAVLCSALAATTELALDGQLQELSALGTGVVNARRHCCLVTETEPFLRTVSASQAKLSAEADAWRASMSRADEAAAEVEGAHAASHAALEEHRALRDGAVSASTQATAEIDD</sequence>
<accession>A0A813GG48</accession>
<comment type="caution">
    <text evidence="3">The sequence shown here is derived from an EMBL/GenBank/DDBJ whole genome shotgun (WGS) entry which is preliminary data.</text>
</comment>
<dbReference type="CDD" id="cd06093">
    <property type="entry name" value="PX_domain"/>
    <property type="match status" value="1"/>
</dbReference>
<evidence type="ECO:0000256" key="1">
    <source>
        <dbReference type="SAM" id="MobiDB-lite"/>
    </source>
</evidence>
<keyword evidence="4" id="KW-1185">Reference proteome</keyword>
<feature type="non-terminal residue" evidence="3">
    <location>
        <position position="639"/>
    </location>
</feature>
<dbReference type="AlphaFoldDB" id="A0A813GG48"/>
<dbReference type="OrthoDB" id="10383936at2759"/>
<feature type="compositionally biased region" description="Low complexity" evidence="1">
    <location>
        <begin position="604"/>
        <end position="614"/>
    </location>
</feature>
<evidence type="ECO:0000313" key="4">
    <source>
        <dbReference type="Proteomes" id="UP000654075"/>
    </source>
</evidence>
<protein>
    <recommendedName>
        <fullName evidence="2">PX domain-containing protein</fullName>
    </recommendedName>
</protein>